<accession>A0AA37LB01</accession>
<keyword evidence="2" id="KW-0862">Zinc</keyword>
<evidence type="ECO:0000256" key="1">
    <source>
        <dbReference type="ARBA" id="ARBA00022723"/>
    </source>
</evidence>
<dbReference type="AlphaFoldDB" id="A0AA37LB01"/>
<dbReference type="EMBL" id="BQXU01000002">
    <property type="protein sequence ID" value="GKT41037.1"/>
    <property type="molecule type" value="Genomic_DNA"/>
</dbReference>
<dbReference type="PANTHER" id="PTHR31313:SF81">
    <property type="entry name" value="TY1 ENHANCER ACTIVATOR"/>
    <property type="match status" value="1"/>
</dbReference>
<keyword evidence="9" id="KW-1185">Reference proteome</keyword>
<keyword evidence="3" id="KW-0805">Transcription regulation</keyword>
<evidence type="ECO:0000256" key="5">
    <source>
        <dbReference type="ARBA" id="ARBA00023163"/>
    </source>
</evidence>
<dbReference type="RefSeq" id="XP_049123387.1">
    <property type="nucleotide sequence ID" value="XM_049267430.1"/>
</dbReference>
<proteinExistence type="predicted"/>
<gene>
    <name evidence="8" type="ORF">ColSpa_01218</name>
</gene>
<reference evidence="8 9" key="1">
    <citation type="submission" date="2022-03" db="EMBL/GenBank/DDBJ databases">
        <title>Genome data of Colletotrichum spp.</title>
        <authorList>
            <person name="Utami Y.D."/>
            <person name="Hiruma K."/>
        </authorList>
    </citation>
    <scope>NUCLEOTIDE SEQUENCE [LARGE SCALE GENOMIC DNA]</scope>
    <source>
        <strain evidence="8 9">MAFF 239500</strain>
    </source>
</reference>
<dbReference type="GO" id="GO:0003677">
    <property type="term" value="F:DNA binding"/>
    <property type="evidence" value="ECO:0007669"/>
    <property type="project" value="UniProtKB-KW"/>
</dbReference>
<dbReference type="GO" id="GO:0046872">
    <property type="term" value="F:metal ion binding"/>
    <property type="evidence" value="ECO:0007669"/>
    <property type="project" value="UniProtKB-KW"/>
</dbReference>
<evidence type="ECO:0000256" key="3">
    <source>
        <dbReference type="ARBA" id="ARBA00023015"/>
    </source>
</evidence>
<organism evidence="8 9">
    <name type="scientific">Colletotrichum spaethianum</name>
    <dbReference type="NCBI Taxonomy" id="700344"/>
    <lineage>
        <taxon>Eukaryota</taxon>
        <taxon>Fungi</taxon>
        <taxon>Dikarya</taxon>
        <taxon>Ascomycota</taxon>
        <taxon>Pezizomycotina</taxon>
        <taxon>Sordariomycetes</taxon>
        <taxon>Hypocreomycetidae</taxon>
        <taxon>Glomerellales</taxon>
        <taxon>Glomerellaceae</taxon>
        <taxon>Colletotrichum</taxon>
        <taxon>Colletotrichum spaethianum species complex</taxon>
    </lineage>
</organism>
<dbReference type="PANTHER" id="PTHR31313">
    <property type="entry name" value="TY1 ENHANCER ACTIVATOR"/>
    <property type="match status" value="1"/>
</dbReference>
<evidence type="ECO:0000256" key="7">
    <source>
        <dbReference type="SAM" id="MobiDB-lite"/>
    </source>
</evidence>
<name>A0AA37LB01_9PEZI</name>
<evidence type="ECO:0000313" key="8">
    <source>
        <dbReference type="EMBL" id="GKT41037.1"/>
    </source>
</evidence>
<comment type="caution">
    <text evidence="8">The sequence shown here is derived from an EMBL/GenBank/DDBJ whole genome shotgun (WGS) entry which is preliminary data.</text>
</comment>
<keyword evidence="5" id="KW-0804">Transcription</keyword>
<feature type="region of interest" description="Disordered" evidence="7">
    <location>
        <begin position="315"/>
        <end position="341"/>
    </location>
</feature>
<dbReference type="InterPro" id="IPR051615">
    <property type="entry name" value="Transcr_Regulatory_Elem"/>
</dbReference>
<evidence type="ECO:0000256" key="4">
    <source>
        <dbReference type="ARBA" id="ARBA00023125"/>
    </source>
</evidence>
<evidence type="ECO:0000256" key="2">
    <source>
        <dbReference type="ARBA" id="ARBA00022833"/>
    </source>
</evidence>
<keyword evidence="1" id="KW-0479">Metal-binding</keyword>
<evidence type="ECO:0000313" key="9">
    <source>
        <dbReference type="Proteomes" id="UP001055115"/>
    </source>
</evidence>
<dbReference type="GeneID" id="73322020"/>
<protein>
    <submittedName>
        <fullName evidence="8">Nitrogen assimilation transcription factor nirA</fullName>
    </submittedName>
</protein>
<sequence>MAHNLGLHLDCSKWTTAGMVSEEEAEARKVTWLFATGLGRPSSTTKSTITCPKPSIDTTEEYTPWLPTSDSPYGEKSLGVHSHISSTACHVSEIMTIACEAMDVIYAANSKLSVREIEDVVSKTDVELRTHYRELPSYLRLPASPKAPMLPHVCLFQPLVHKKKRRSVVSVNASSEDGGDENDEYVNQHMAICRDSATEIAKLLRIYKQQYTLRRIPIAAVHLCFSATVIHLIDARPRNPNRQQAIRHLQTCIDALRDLRTAWWTWSDRALRAVRLLAREWYQCEDVSQLQHWSGLRVETANGLSGDCDITDGAVRGGQRTRLGPFGESRDQETGGRASTESDTLAFLFDVATPDQYTDSLVKEWLAESGYDVLNTIVE</sequence>
<dbReference type="Proteomes" id="UP001055115">
    <property type="component" value="Unassembled WGS sequence"/>
</dbReference>
<dbReference type="CDD" id="cd12148">
    <property type="entry name" value="fungal_TF_MHR"/>
    <property type="match status" value="1"/>
</dbReference>
<keyword evidence="6" id="KW-0539">Nucleus</keyword>
<keyword evidence="4" id="KW-0238">DNA-binding</keyword>
<evidence type="ECO:0000256" key="6">
    <source>
        <dbReference type="ARBA" id="ARBA00023242"/>
    </source>
</evidence>